<sequence>MAMTTNGKRISEESSESSEDKVNFYDRMPTFNKVSDPIVAMLWIRDMEFIFELMKCPDWQKILYATFKLKSDAKLWWDFVKETREFLMMTWSESKELFKEEFCPISMEMALVEEFLSIKQGANETLEEYTDRFADLVWFVFDYLTLEKRKIYFFVWGVRDDIKKFISASDLISWEKMLEAAFAIEAENNRRLEARKSRKRKWESITCTNCGCSHVGECRYGSKGCYRCGIVGHVARECRWLR</sequence>
<dbReference type="STRING" id="35608.A0A2U1NTU1"/>
<dbReference type="InterPro" id="IPR032567">
    <property type="entry name" value="RTL1-rel"/>
</dbReference>
<evidence type="ECO:0000259" key="2">
    <source>
        <dbReference type="PROSITE" id="PS50158"/>
    </source>
</evidence>
<keyword evidence="1" id="KW-0863">Zinc-finger</keyword>
<dbReference type="GO" id="GO:0003676">
    <property type="term" value="F:nucleic acid binding"/>
    <property type="evidence" value="ECO:0007669"/>
    <property type="project" value="InterPro"/>
</dbReference>
<proteinExistence type="predicted"/>
<evidence type="ECO:0000256" key="1">
    <source>
        <dbReference type="PROSITE-ProRule" id="PRU00047"/>
    </source>
</evidence>
<keyword evidence="1" id="KW-0479">Metal-binding</keyword>
<evidence type="ECO:0000313" key="4">
    <source>
        <dbReference type="Proteomes" id="UP000245207"/>
    </source>
</evidence>
<dbReference type="OrthoDB" id="1936908at2759"/>
<name>A0A2U1NTU1_ARTAN</name>
<reference evidence="3 4" key="1">
    <citation type="journal article" date="2018" name="Mol. Plant">
        <title>The genome of Artemisia annua provides insight into the evolution of Asteraceae family and artemisinin biosynthesis.</title>
        <authorList>
            <person name="Shen Q."/>
            <person name="Zhang L."/>
            <person name="Liao Z."/>
            <person name="Wang S."/>
            <person name="Yan T."/>
            <person name="Shi P."/>
            <person name="Liu M."/>
            <person name="Fu X."/>
            <person name="Pan Q."/>
            <person name="Wang Y."/>
            <person name="Lv Z."/>
            <person name="Lu X."/>
            <person name="Zhang F."/>
            <person name="Jiang W."/>
            <person name="Ma Y."/>
            <person name="Chen M."/>
            <person name="Hao X."/>
            <person name="Li L."/>
            <person name="Tang Y."/>
            <person name="Lv G."/>
            <person name="Zhou Y."/>
            <person name="Sun X."/>
            <person name="Brodelius P.E."/>
            <person name="Rose J.K.C."/>
            <person name="Tang K."/>
        </authorList>
    </citation>
    <scope>NUCLEOTIDE SEQUENCE [LARGE SCALE GENOMIC DNA]</scope>
    <source>
        <strain evidence="4">cv. Huhao1</strain>
        <tissue evidence="3">Leaf</tissue>
    </source>
</reference>
<accession>A0A2U1NTU1</accession>
<dbReference type="InterPro" id="IPR005162">
    <property type="entry name" value="Retrotrans_gag_dom"/>
</dbReference>
<dbReference type="EMBL" id="PKPP01002207">
    <property type="protein sequence ID" value="PWA76877.1"/>
    <property type="molecule type" value="Genomic_DNA"/>
</dbReference>
<dbReference type="PANTHER" id="PTHR15503">
    <property type="entry name" value="LDOC1 RELATED"/>
    <property type="match status" value="1"/>
</dbReference>
<dbReference type="Pfam" id="PF03732">
    <property type="entry name" value="Retrotrans_gag"/>
    <property type="match status" value="1"/>
</dbReference>
<dbReference type="Pfam" id="PF00098">
    <property type="entry name" value="zf-CCHC"/>
    <property type="match status" value="1"/>
</dbReference>
<keyword evidence="4" id="KW-1185">Reference proteome</keyword>
<dbReference type="AlphaFoldDB" id="A0A2U1NTU1"/>
<evidence type="ECO:0000313" key="3">
    <source>
        <dbReference type="EMBL" id="PWA76877.1"/>
    </source>
</evidence>
<dbReference type="SMART" id="SM00343">
    <property type="entry name" value="ZnF_C2HC"/>
    <property type="match status" value="1"/>
</dbReference>
<feature type="domain" description="CCHC-type" evidence="2">
    <location>
        <begin position="225"/>
        <end position="239"/>
    </location>
</feature>
<dbReference type="PROSITE" id="PS50158">
    <property type="entry name" value="ZF_CCHC"/>
    <property type="match status" value="1"/>
</dbReference>
<keyword evidence="1" id="KW-0862">Zinc</keyword>
<dbReference type="InterPro" id="IPR001878">
    <property type="entry name" value="Znf_CCHC"/>
</dbReference>
<dbReference type="Proteomes" id="UP000245207">
    <property type="component" value="Unassembled WGS sequence"/>
</dbReference>
<organism evidence="3 4">
    <name type="scientific">Artemisia annua</name>
    <name type="common">Sweet wormwood</name>
    <dbReference type="NCBI Taxonomy" id="35608"/>
    <lineage>
        <taxon>Eukaryota</taxon>
        <taxon>Viridiplantae</taxon>
        <taxon>Streptophyta</taxon>
        <taxon>Embryophyta</taxon>
        <taxon>Tracheophyta</taxon>
        <taxon>Spermatophyta</taxon>
        <taxon>Magnoliopsida</taxon>
        <taxon>eudicotyledons</taxon>
        <taxon>Gunneridae</taxon>
        <taxon>Pentapetalae</taxon>
        <taxon>asterids</taxon>
        <taxon>campanulids</taxon>
        <taxon>Asterales</taxon>
        <taxon>Asteraceae</taxon>
        <taxon>Asteroideae</taxon>
        <taxon>Anthemideae</taxon>
        <taxon>Artemisiinae</taxon>
        <taxon>Artemisia</taxon>
    </lineage>
</organism>
<dbReference type="Gene3D" id="4.10.60.10">
    <property type="entry name" value="Zinc finger, CCHC-type"/>
    <property type="match status" value="1"/>
</dbReference>
<protein>
    <submittedName>
        <fullName evidence="3">Zinc finger, CCHC-type, Retrotransposon gag domain protein</fullName>
    </submittedName>
</protein>
<gene>
    <name evidence="3" type="ORF">CTI12_AA230080</name>
</gene>
<dbReference type="PANTHER" id="PTHR15503:SF42">
    <property type="entry name" value="ZINC FINGER, CCHC-TYPE, RETROTRANSPOSON GAG DOMAIN, ASPARTIC PEPTIDASE DOMAIN PROTEIN-RELATED"/>
    <property type="match status" value="1"/>
</dbReference>
<comment type="caution">
    <text evidence="3">The sequence shown here is derived from an EMBL/GenBank/DDBJ whole genome shotgun (WGS) entry which is preliminary data.</text>
</comment>
<dbReference type="GO" id="GO:0008270">
    <property type="term" value="F:zinc ion binding"/>
    <property type="evidence" value="ECO:0007669"/>
    <property type="project" value="UniProtKB-KW"/>
</dbReference>